<dbReference type="Proteomes" id="UP000631114">
    <property type="component" value="Unassembled WGS sequence"/>
</dbReference>
<reference evidence="1 2" key="1">
    <citation type="submission" date="2020-10" db="EMBL/GenBank/DDBJ databases">
        <title>The Coptis chinensis genome and diversification of protoberbering-type alkaloids.</title>
        <authorList>
            <person name="Wang B."/>
            <person name="Shu S."/>
            <person name="Song C."/>
            <person name="Liu Y."/>
        </authorList>
    </citation>
    <scope>NUCLEOTIDE SEQUENCE [LARGE SCALE GENOMIC DNA]</scope>
    <source>
        <strain evidence="1">HL-2020</strain>
        <tissue evidence="1">Leaf</tissue>
    </source>
</reference>
<dbReference type="AlphaFoldDB" id="A0A835MG68"/>
<gene>
    <name evidence="1" type="ORF">IFM89_027812</name>
</gene>
<dbReference type="EMBL" id="JADFTS010000001">
    <property type="protein sequence ID" value="KAF9625944.1"/>
    <property type="molecule type" value="Genomic_DNA"/>
</dbReference>
<evidence type="ECO:0000313" key="1">
    <source>
        <dbReference type="EMBL" id="KAF9625944.1"/>
    </source>
</evidence>
<keyword evidence="2" id="KW-1185">Reference proteome</keyword>
<proteinExistence type="predicted"/>
<evidence type="ECO:0000313" key="2">
    <source>
        <dbReference type="Proteomes" id="UP000631114"/>
    </source>
</evidence>
<comment type="caution">
    <text evidence="1">The sequence shown here is derived from an EMBL/GenBank/DDBJ whole genome shotgun (WGS) entry which is preliminary data.</text>
</comment>
<name>A0A835MG68_9MAGN</name>
<organism evidence="1 2">
    <name type="scientific">Coptis chinensis</name>
    <dbReference type="NCBI Taxonomy" id="261450"/>
    <lineage>
        <taxon>Eukaryota</taxon>
        <taxon>Viridiplantae</taxon>
        <taxon>Streptophyta</taxon>
        <taxon>Embryophyta</taxon>
        <taxon>Tracheophyta</taxon>
        <taxon>Spermatophyta</taxon>
        <taxon>Magnoliopsida</taxon>
        <taxon>Ranunculales</taxon>
        <taxon>Ranunculaceae</taxon>
        <taxon>Coptidoideae</taxon>
        <taxon>Coptis</taxon>
    </lineage>
</organism>
<feature type="non-terminal residue" evidence="1">
    <location>
        <position position="134"/>
    </location>
</feature>
<protein>
    <submittedName>
        <fullName evidence="1">Uncharacterized protein</fullName>
    </submittedName>
</protein>
<sequence length="134" mass="15756">MPALLQYSMRASTPSILTQDASIHGGGTAIYQRIQNGFRKSYVMFTVMIWISINDARNGFRSMMFTVMIWIPRSKQCSSSLKKMQILFARRGQRCTTRNARELMKPVEEFYRAYRAFSERSRSRHRALRRAHRP</sequence>
<accession>A0A835MG68</accession>